<dbReference type="STRING" id="237682.SAMN05421676_106103"/>
<reference evidence="3" key="1">
    <citation type="submission" date="2016-10" db="EMBL/GenBank/DDBJ databases">
        <authorList>
            <person name="Varghese N."/>
            <person name="Submissions S."/>
        </authorList>
    </citation>
    <scope>NUCLEOTIDE SEQUENCE [LARGE SCALE GENOMIC DNA]</scope>
    <source>
        <strain evidence="3">CGMCC 1.3566</strain>
    </source>
</reference>
<accession>A0A1I0FVI8</accession>
<organism evidence="2 3">
    <name type="scientific">Salinibacillus kushneri</name>
    <dbReference type="NCBI Taxonomy" id="237682"/>
    <lineage>
        <taxon>Bacteria</taxon>
        <taxon>Bacillati</taxon>
        <taxon>Bacillota</taxon>
        <taxon>Bacilli</taxon>
        <taxon>Bacillales</taxon>
        <taxon>Bacillaceae</taxon>
        <taxon>Salinibacillus</taxon>
    </lineage>
</organism>
<dbReference type="InterPro" id="IPR036388">
    <property type="entry name" value="WH-like_DNA-bd_sf"/>
</dbReference>
<protein>
    <submittedName>
        <fullName evidence="2">Winged helix-turn-helix DNA-binding</fullName>
    </submittedName>
</protein>
<keyword evidence="3" id="KW-1185">Reference proteome</keyword>
<keyword evidence="1 2" id="KW-0238">DNA-binding</keyword>
<proteinExistence type="predicted"/>
<dbReference type="AlphaFoldDB" id="A0A1I0FVI8"/>
<gene>
    <name evidence="2" type="ORF">SAMN05421676_106103</name>
</gene>
<dbReference type="InterPro" id="IPR036390">
    <property type="entry name" value="WH_DNA-bd_sf"/>
</dbReference>
<evidence type="ECO:0000313" key="2">
    <source>
        <dbReference type="EMBL" id="SET62293.1"/>
    </source>
</evidence>
<dbReference type="GO" id="GO:0003677">
    <property type="term" value="F:DNA binding"/>
    <property type="evidence" value="ECO:0007669"/>
    <property type="project" value="UniProtKB-KW"/>
</dbReference>
<dbReference type="SUPFAM" id="SSF46785">
    <property type="entry name" value="Winged helix' DNA-binding domain"/>
    <property type="match status" value="1"/>
</dbReference>
<name>A0A1I0FVI8_9BACI</name>
<dbReference type="EMBL" id="FOHJ01000006">
    <property type="protein sequence ID" value="SET62293.1"/>
    <property type="molecule type" value="Genomic_DNA"/>
</dbReference>
<dbReference type="Gene3D" id="1.10.10.10">
    <property type="entry name" value="Winged helix-like DNA-binding domain superfamily/Winged helix DNA-binding domain"/>
    <property type="match status" value="1"/>
</dbReference>
<sequence>MNDTLRITNVLNDDTRLSIYEYISKKHNGVNVQEIATQFNIHPNVARLHLSKLEDIGMVNSHIQKNKKGGRPFRI</sequence>
<dbReference type="RefSeq" id="WP_342732441.1">
    <property type="nucleotide sequence ID" value="NZ_FOHJ01000006.1"/>
</dbReference>
<dbReference type="CDD" id="cd00090">
    <property type="entry name" value="HTH_ARSR"/>
    <property type="match status" value="1"/>
</dbReference>
<evidence type="ECO:0000313" key="3">
    <source>
        <dbReference type="Proteomes" id="UP000199095"/>
    </source>
</evidence>
<dbReference type="InterPro" id="IPR011991">
    <property type="entry name" value="ArsR-like_HTH"/>
</dbReference>
<dbReference type="Pfam" id="PF12840">
    <property type="entry name" value="HTH_20"/>
    <property type="match status" value="1"/>
</dbReference>
<dbReference type="Proteomes" id="UP000199095">
    <property type="component" value="Unassembled WGS sequence"/>
</dbReference>
<evidence type="ECO:0000256" key="1">
    <source>
        <dbReference type="ARBA" id="ARBA00023125"/>
    </source>
</evidence>